<dbReference type="AlphaFoldDB" id="A0A0H5QS41"/>
<dbReference type="EMBL" id="HACM01004342">
    <property type="protein sequence ID" value="CRZ04784.1"/>
    <property type="molecule type" value="Transcribed_RNA"/>
</dbReference>
<protein>
    <submittedName>
        <fullName evidence="1">Uncharacterized protein</fullName>
    </submittedName>
</protein>
<reference evidence="1" key="1">
    <citation type="submission" date="2015-04" db="EMBL/GenBank/DDBJ databases">
        <title>The genome sequence of the plant pathogenic Rhizarian Plasmodiophora brassicae reveals insights in its biotrophic life cycle and the origin of chitin synthesis.</title>
        <authorList>
            <person name="Schwelm A."/>
            <person name="Fogelqvist J."/>
            <person name="Knaust A."/>
            <person name="Julke S."/>
            <person name="Lilja T."/>
            <person name="Dhandapani V."/>
            <person name="Bonilla-Rosso G."/>
            <person name="Karlsson M."/>
            <person name="Shevchenko A."/>
            <person name="Choi S.R."/>
            <person name="Kim H.G."/>
            <person name="Park J.Y."/>
            <person name="Lim Y.P."/>
            <person name="Ludwig-Muller J."/>
            <person name="Dixelius C."/>
        </authorList>
    </citation>
    <scope>NUCLEOTIDE SEQUENCE</scope>
    <source>
        <tissue evidence="1">Potato root galls</tissue>
    </source>
</reference>
<sequence length="138" mass="15452">MLQLNVSPTSHETGAYELLTFGDHLHLIEKCIFRQLVKEDTIENVAINVVHEFLQILHKIVDVFEFLFLTGDLSGHVFKEKLAKVDRRLRRTVGVRRAGFQGPNAFAHGLDLGLGDWTIGNPPLVSAPHLVSTKSSKK</sequence>
<accession>A0A0H5QS41</accession>
<proteinExistence type="predicted"/>
<organism evidence="1">
    <name type="scientific">Spongospora subterranea</name>
    <dbReference type="NCBI Taxonomy" id="70186"/>
    <lineage>
        <taxon>Eukaryota</taxon>
        <taxon>Sar</taxon>
        <taxon>Rhizaria</taxon>
        <taxon>Endomyxa</taxon>
        <taxon>Phytomyxea</taxon>
        <taxon>Plasmodiophorida</taxon>
        <taxon>Plasmodiophoridae</taxon>
        <taxon>Spongospora</taxon>
    </lineage>
</organism>
<dbReference type="EMBL" id="HACM01004343">
    <property type="protein sequence ID" value="CRZ04785.1"/>
    <property type="molecule type" value="Transcribed_RNA"/>
</dbReference>
<name>A0A0H5QS41_9EUKA</name>
<evidence type="ECO:0000313" key="1">
    <source>
        <dbReference type="EMBL" id="CRZ04785.1"/>
    </source>
</evidence>